<dbReference type="GO" id="GO:0005524">
    <property type="term" value="F:ATP binding"/>
    <property type="evidence" value="ECO:0007669"/>
    <property type="project" value="UniProtKB-KW"/>
</dbReference>
<keyword evidence="4 6" id="KW-0067">ATP-binding</keyword>
<name>A0A1M6LK15_9CLOT</name>
<dbReference type="Gene3D" id="3.40.50.300">
    <property type="entry name" value="P-loop containing nucleotide triphosphate hydrolases"/>
    <property type="match status" value="1"/>
</dbReference>
<evidence type="ECO:0000313" key="7">
    <source>
        <dbReference type="Proteomes" id="UP000184080"/>
    </source>
</evidence>
<keyword evidence="3" id="KW-0547">Nucleotide-binding</keyword>
<dbReference type="PANTHER" id="PTHR42711">
    <property type="entry name" value="ABC TRANSPORTER ATP-BINDING PROTEIN"/>
    <property type="match status" value="1"/>
</dbReference>
<gene>
    <name evidence="6" type="ORF">SAMN05444401_3672</name>
</gene>
<dbReference type="PROSITE" id="PS50893">
    <property type="entry name" value="ABC_TRANSPORTER_2"/>
    <property type="match status" value="1"/>
</dbReference>
<dbReference type="InterPro" id="IPR003593">
    <property type="entry name" value="AAA+_ATPase"/>
</dbReference>
<reference evidence="6 7" key="1">
    <citation type="submission" date="2016-11" db="EMBL/GenBank/DDBJ databases">
        <authorList>
            <person name="Jaros S."/>
            <person name="Januszkiewicz K."/>
            <person name="Wedrychowicz H."/>
        </authorList>
    </citation>
    <scope>NUCLEOTIDE SEQUENCE [LARGE SCALE GENOMIC DNA]</scope>
    <source>
        <strain evidence="6 7">DSM 21864</strain>
    </source>
</reference>
<dbReference type="Pfam" id="PF00005">
    <property type="entry name" value="ABC_tran"/>
    <property type="match status" value="1"/>
</dbReference>
<evidence type="ECO:0000313" key="6">
    <source>
        <dbReference type="EMBL" id="SHJ71509.1"/>
    </source>
</evidence>
<organism evidence="6 7">
    <name type="scientific">Clostridium amylolyticum</name>
    <dbReference type="NCBI Taxonomy" id="1121298"/>
    <lineage>
        <taxon>Bacteria</taxon>
        <taxon>Bacillati</taxon>
        <taxon>Bacillota</taxon>
        <taxon>Clostridia</taxon>
        <taxon>Eubacteriales</taxon>
        <taxon>Clostridiaceae</taxon>
        <taxon>Clostridium</taxon>
    </lineage>
</organism>
<dbReference type="EMBL" id="FQZO01000007">
    <property type="protein sequence ID" value="SHJ71509.1"/>
    <property type="molecule type" value="Genomic_DNA"/>
</dbReference>
<keyword evidence="7" id="KW-1185">Reference proteome</keyword>
<dbReference type="PROSITE" id="PS00211">
    <property type="entry name" value="ABC_TRANSPORTER_1"/>
    <property type="match status" value="1"/>
</dbReference>
<evidence type="ECO:0000256" key="3">
    <source>
        <dbReference type="ARBA" id="ARBA00022741"/>
    </source>
</evidence>
<accession>A0A1M6LK15</accession>
<dbReference type="SUPFAM" id="SSF52540">
    <property type="entry name" value="P-loop containing nucleoside triphosphate hydrolases"/>
    <property type="match status" value="1"/>
</dbReference>
<dbReference type="AlphaFoldDB" id="A0A1M6LK15"/>
<dbReference type="SMART" id="SM00382">
    <property type="entry name" value="AAA"/>
    <property type="match status" value="1"/>
</dbReference>
<dbReference type="OrthoDB" id="9804819at2"/>
<evidence type="ECO:0000256" key="2">
    <source>
        <dbReference type="ARBA" id="ARBA00022448"/>
    </source>
</evidence>
<dbReference type="PANTHER" id="PTHR42711:SF5">
    <property type="entry name" value="ABC TRANSPORTER ATP-BINDING PROTEIN NATA"/>
    <property type="match status" value="1"/>
</dbReference>
<evidence type="ECO:0000256" key="4">
    <source>
        <dbReference type="ARBA" id="ARBA00022840"/>
    </source>
</evidence>
<proteinExistence type="inferred from homology"/>
<dbReference type="InterPro" id="IPR017871">
    <property type="entry name" value="ABC_transporter-like_CS"/>
</dbReference>
<sequence length="306" mass="34572">MWKIENLTKSFGSFKALDSISFELREGRVHGFLGRNGAGKSTTMNILSGILSYDSGLISYKGKDYKNIKSQVLNSVGYAPQDHHFYEYMTAEEYLGFLGKLTNIKGMALKNQIDSLLDFMNLKEHKRKLIGEYSGGMKQRLALASAIFNNPEFIILDEPTSALDPEGRAEILEFIRLLKHKGITVFLSTHILSDVEKVCDDVTIIEKGKILISDELKHLKHKYIKPVFDINIEGDIQNISSKLSEFSWIDEIKISQDSMSVLLKDTEVGRVKLIPEIISLGGIIKSYNPREMSLEDIFTRTVKGNE</sequence>
<dbReference type="RefSeq" id="WP_073010124.1">
    <property type="nucleotide sequence ID" value="NZ_FQZO01000007.1"/>
</dbReference>
<dbReference type="STRING" id="1121298.SAMN05444401_3672"/>
<dbReference type="InterPro" id="IPR003439">
    <property type="entry name" value="ABC_transporter-like_ATP-bd"/>
</dbReference>
<dbReference type="CDD" id="cd03230">
    <property type="entry name" value="ABC_DR_subfamily_A"/>
    <property type="match status" value="1"/>
</dbReference>
<dbReference type="GO" id="GO:0016887">
    <property type="term" value="F:ATP hydrolysis activity"/>
    <property type="evidence" value="ECO:0007669"/>
    <property type="project" value="InterPro"/>
</dbReference>
<comment type="similarity">
    <text evidence="1">Belongs to the ABC transporter superfamily.</text>
</comment>
<evidence type="ECO:0000256" key="1">
    <source>
        <dbReference type="ARBA" id="ARBA00005417"/>
    </source>
</evidence>
<dbReference type="InterPro" id="IPR027417">
    <property type="entry name" value="P-loop_NTPase"/>
</dbReference>
<feature type="domain" description="ABC transporter" evidence="5">
    <location>
        <begin position="2"/>
        <end position="232"/>
    </location>
</feature>
<protein>
    <submittedName>
        <fullName evidence="6">ABC-2 type transport system ATP-binding protein</fullName>
    </submittedName>
</protein>
<evidence type="ECO:0000259" key="5">
    <source>
        <dbReference type="PROSITE" id="PS50893"/>
    </source>
</evidence>
<dbReference type="Proteomes" id="UP000184080">
    <property type="component" value="Unassembled WGS sequence"/>
</dbReference>
<keyword evidence="2" id="KW-0813">Transport</keyword>
<dbReference type="InterPro" id="IPR050763">
    <property type="entry name" value="ABC_transporter_ATP-binding"/>
</dbReference>